<accession>A0A9N9IX96</accession>
<keyword evidence="2" id="KW-1185">Reference proteome</keyword>
<dbReference type="AlphaFoldDB" id="A0A9N9IX96"/>
<name>A0A9N9IX96_9GLOM</name>
<dbReference type="OrthoDB" id="2408190at2759"/>
<dbReference type="InterPro" id="IPR027417">
    <property type="entry name" value="P-loop_NTPase"/>
</dbReference>
<dbReference type="CDD" id="cd18809">
    <property type="entry name" value="SF1_C_RecD"/>
    <property type="match status" value="1"/>
</dbReference>
<protein>
    <submittedName>
        <fullName evidence="1">15252_t:CDS:1</fullName>
    </submittedName>
</protein>
<proteinExistence type="predicted"/>
<sequence>AQIMLTANLWTKAGLVNGAIGIVQDILFEDQGPPSLPVAVLISFEHYKGPTITASDGKKVVPIAPIQRTWEGKVGMCSRLQVPVCLAWAITVHKSQGLTLPQAIVDFGNKEFAAGLSFVAVSRVRALNDLIFKPFTFERLQRIKNCRRIQERKAEEERLISLSNC</sequence>
<dbReference type="EMBL" id="CAJVQA010018507">
    <property type="protein sequence ID" value="CAG8754421.1"/>
    <property type="molecule type" value="Genomic_DNA"/>
</dbReference>
<gene>
    <name evidence="1" type="ORF">CPELLU_LOCUS14920</name>
</gene>
<comment type="caution">
    <text evidence="1">The sequence shown here is derived from an EMBL/GenBank/DDBJ whole genome shotgun (WGS) entry which is preliminary data.</text>
</comment>
<evidence type="ECO:0000313" key="2">
    <source>
        <dbReference type="Proteomes" id="UP000789759"/>
    </source>
</evidence>
<dbReference type="PANTHER" id="PTHR47642">
    <property type="entry name" value="ATP-DEPENDENT DNA HELICASE"/>
    <property type="match status" value="1"/>
</dbReference>
<dbReference type="InterPro" id="IPR051055">
    <property type="entry name" value="PIF1_helicase"/>
</dbReference>
<reference evidence="1" key="1">
    <citation type="submission" date="2021-06" db="EMBL/GenBank/DDBJ databases">
        <authorList>
            <person name="Kallberg Y."/>
            <person name="Tangrot J."/>
            <person name="Rosling A."/>
        </authorList>
    </citation>
    <scope>NUCLEOTIDE SEQUENCE</scope>
    <source>
        <strain evidence="1">FL966</strain>
    </source>
</reference>
<dbReference type="SUPFAM" id="SSF52540">
    <property type="entry name" value="P-loop containing nucleoside triphosphate hydrolases"/>
    <property type="match status" value="1"/>
</dbReference>
<evidence type="ECO:0000313" key="1">
    <source>
        <dbReference type="EMBL" id="CAG8754421.1"/>
    </source>
</evidence>
<feature type="non-terminal residue" evidence="1">
    <location>
        <position position="1"/>
    </location>
</feature>
<dbReference type="Proteomes" id="UP000789759">
    <property type="component" value="Unassembled WGS sequence"/>
</dbReference>
<organism evidence="1 2">
    <name type="scientific">Cetraspora pellucida</name>
    <dbReference type="NCBI Taxonomy" id="1433469"/>
    <lineage>
        <taxon>Eukaryota</taxon>
        <taxon>Fungi</taxon>
        <taxon>Fungi incertae sedis</taxon>
        <taxon>Mucoromycota</taxon>
        <taxon>Glomeromycotina</taxon>
        <taxon>Glomeromycetes</taxon>
        <taxon>Diversisporales</taxon>
        <taxon>Gigasporaceae</taxon>
        <taxon>Cetraspora</taxon>
    </lineage>
</organism>
<dbReference type="Gene3D" id="3.40.50.300">
    <property type="entry name" value="P-loop containing nucleotide triphosphate hydrolases"/>
    <property type="match status" value="1"/>
</dbReference>